<keyword evidence="10" id="KW-0963">Cytoplasm</keyword>
<dbReference type="GeneID" id="40138868"/>
<evidence type="ECO:0000256" key="1">
    <source>
        <dbReference type="ARBA" id="ARBA00004956"/>
    </source>
</evidence>
<evidence type="ECO:0000256" key="10">
    <source>
        <dbReference type="HAMAP-Rule" id="MF_00823"/>
    </source>
</evidence>
<dbReference type="NCBIfam" id="TIGR00513">
    <property type="entry name" value="accA"/>
    <property type="match status" value="1"/>
</dbReference>
<dbReference type="SUPFAM" id="SSF52096">
    <property type="entry name" value="ClpP/crotonase"/>
    <property type="match status" value="1"/>
</dbReference>
<keyword evidence="6 10" id="KW-0067">ATP-binding</keyword>
<proteinExistence type="inferred from homology"/>
<evidence type="ECO:0000256" key="4">
    <source>
        <dbReference type="ARBA" id="ARBA00022741"/>
    </source>
</evidence>
<dbReference type="InterPro" id="IPR001095">
    <property type="entry name" value="Acetyl_CoA_COase_a_su"/>
</dbReference>
<dbReference type="AlphaFoldDB" id="A0A4D6BLA0"/>
<feature type="domain" description="CoA carboxyltransferase C-terminal" evidence="11">
    <location>
        <begin position="58"/>
        <end position="308"/>
    </location>
</feature>
<dbReference type="GO" id="GO:0009317">
    <property type="term" value="C:acetyl-CoA carboxylase complex"/>
    <property type="evidence" value="ECO:0007669"/>
    <property type="project" value="InterPro"/>
</dbReference>
<evidence type="ECO:0000256" key="9">
    <source>
        <dbReference type="ARBA" id="ARBA00049152"/>
    </source>
</evidence>
<dbReference type="NCBIfam" id="NF041504">
    <property type="entry name" value="AccA_sub"/>
    <property type="match status" value="1"/>
</dbReference>
<dbReference type="EMBL" id="MH026108">
    <property type="protein sequence ID" value="QBX88702.1"/>
    <property type="molecule type" value="Genomic_DNA"/>
</dbReference>
<comment type="subcellular location">
    <subcellularLocation>
        <location evidence="10">Cytoplasm</location>
    </subcellularLocation>
</comment>
<dbReference type="RefSeq" id="YP_009628919.1">
    <property type="nucleotide sequence ID" value="NC_042171.1"/>
</dbReference>
<dbReference type="UniPathway" id="UPA00655">
    <property type="reaction ID" value="UER00711"/>
</dbReference>
<keyword evidence="3 10" id="KW-0808">Transferase</keyword>
<comment type="subunit">
    <text evidence="10">Acetyl-CoA carboxylase is a heterohexamer composed of biotin carboxyl carrier protein (AccB), biotin carboxylase (AccC) and two subunits each of ACCase subunit alpha (AccA) and ACCase subunit beta (AccD).</text>
</comment>
<comment type="catalytic activity">
    <reaction evidence="9 10">
        <text>N(6)-carboxybiotinyl-L-lysyl-[protein] + acetyl-CoA = N(6)-biotinyl-L-lysyl-[protein] + malonyl-CoA</text>
        <dbReference type="Rhea" id="RHEA:54728"/>
        <dbReference type="Rhea" id="RHEA-COMP:10505"/>
        <dbReference type="Rhea" id="RHEA-COMP:10506"/>
        <dbReference type="ChEBI" id="CHEBI:57288"/>
        <dbReference type="ChEBI" id="CHEBI:57384"/>
        <dbReference type="ChEBI" id="CHEBI:83144"/>
        <dbReference type="ChEBI" id="CHEBI:83145"/>
        <dbReference type="EC" id="2.1.3.15"/>
    </reaction>
</comment>
<dbReference type="GO" id="GO:0005524">
    <property type="term" value="F:ATP binding"/>
    <property type="evidence" value="ECO:0007669"/>
    <property type="project" value="UniProtKB-KW"/>
</dbReference>
<evidence type="ECO:0000313" key="12">
    <source>
        <dbReference type="EMBL" id="QBX88702.1"/>
    </source>
</evidence>
<dbReference type="PROSITE" id="PS50989">
    <property type="entry name" value="COA_CT_CTER"/>
    <property type="match status" value="1"/>
</dbReference>
<sequence>MSSKFYRYQFMSLSEKKSITPDFLKPVVELENQIQHLNEIVTSQNISLDQKLSVFQAELHDLKQDIFSSLTPLQRLHLVRQAERPTTLDYIPYLLDDWIELHGDRGGADDPALVGGLGMLEGHTIVFIGHQRGKDTKDNLARNFGMPSPGGYRKALRLMKYADKFHLPILTFIDTPGAWAGIEAERLGQGEAIAVNLREMFSFKVPIICTVIGEGGSGGALGIGVGDKMLMLEYAVYTVATPEACAAILWKNSQQSPEAAEALKITSSDLQVLGIIDSVIPEPAGGSQANPQAAALNLKEIVLKELCELLVLTGEQRIQNRYNKFRKMGTFFET</sequence>
<comment type="similarity">
    <text evidence="10">Belongs to the AccA family.</text>
</comment>
<dbReference type="PRINTS" id="PR01069">
    <property type="entry name" value="ACCCTRFRASEA"/>
</dbReference>
<evidence type="ECO:0000256" key="6">
    <source>
        <dbReference type="ARBA" id="ARBA00022840"/>
    </source>
</evidence>
<dbReference type="InterPro" id="IPR029045">
    <property type="entry name" value="ClpP/crotonase-like_dom_sf"/>
</dbReference>
<organism evidence="12">
    <name type="scientific">Balbiania investiens</name>
    <dbReference type="NCBI Taxonomy" id="111861"/>
    <lineage>
        <taxon>Eukaryota</taxon>
        <taxon>Rhodophyta</taxon>
        <taxon>Florideophyceae</taxon>
        <taxon>Nemaliophycidae</taxon>
        <taxon>Balbianiales</taxon>
        <taxon>Balbianiaceae</taxon>
        <taxon>Balbiania</taxon>
    </lineage>
</organism>
<keyword evidence="8 10" id="KW-0275">Fatty acid biosynthesis</keyword>
<geneLocation type="plastid" evidence="12"/>
<dbReference type="PANTHER" id="PTHR42853:SF3">
    <property type="entry name" value="ACETYL-COENZYME A CARBOXYLASE CARBOXYL TRANSFERASE SUBUNIT ALPHA, CHLOROPLASTIC"/>
    <property type="match status" value="1"/>
</dbReference>
<dbReference type="PANTHER" id="PTHR42853">
    <property type="entry name" value="ACETYL-COENZYME A CARBOXYLASE CARBOXYL TRANSFERASE SUBUNIT ALPHA"/>
    <property type="match status" value="1"/>
</dbReference>
<keyword evidence="2 10" id="KW-0444">Lipid biosynthesis</keyword>
<dbReference type="GO" id="GO:0006633">
    <property type="term" value="P:fatty acid biosynthetic process"/>
    <property type="evidence" value="ECO:0007669"/>
    <property type="project" value="UniProtKB-KW"/>
</dbReference>
<name>A0A4D6BLA0_9FLOR</name>
<dbReference type="GO" id="GO:2001295">
    <property type="term" value="P:malonyl-CoA biosynthetic process"/>
    <property type="evidence" value="ECO:0007669"/>
    <property type="project" value="UniProtKB-UniRule"/>
</dbReference>
<dbReference type="GO" id="GO:0003989">
    <property type="term" value="F:acetyl-CoA carboxylase activity"/>
    <property type="evidence" value="ECO:0007669"/>
    <property type="project" value="InterPro"/>
</dbReference>
<comment type="function">
    <text evidence="10">Component of the acetyl coenzyme A carboxylase (ACC) complex. First, biotin carboxylase catalyzes the carboxylation of biotin on its carrier protein (BCCP) and then the CO(2) group is transferred by the carboxyltransferase to acetyl-CoA to form malonyl-CoA.</text>
</comment>
<keyword evidence="5 10" id="KW-0276">Fatty acid metabolism</keyword>
<dbReference type="HAMAP" id="MF_00823">
    <property type="entry name" value="AcetylCoA_CT_alpha"/>
    <property type="match status" value="1"/>
</dbReference>
<comment type="pathway">
    <text evidence="1 10">Lipid metabolism; malonyl-CoA biosynthesis; malonyl-CoA from acetyl-CoA: step 1/1.</text>
</comment>
<evidence type="ECO:0000256" key="2">
    <source>
        <dbReference type="ARBA" id="ARBA00022516"/>
    </source>
</evidence>
<protein>
    <recommendedName>
        <fullName evidence="10">Acetyl-coenzyme A carboxylase carboxyl transferase subunit alpha</fullName>
        <shortName evidence="10">ACCase subunit alpha</shortName>
        <shortName evidence="10">Acetyl-CoA carboxylase carboxyltransferase subunit alpha</shortName>
        <ecNumber evidence="10">2.1.3.15</ecNumber>
    </recommendedName>
</protein>
<dbReference type="Pfam" id="PF03255">
    <property type="entry name" value="ACCA"/>
    <property type="match status" value="1"/>
</dbReference>
<dbReference type="InterPro" id="IPR011763">
    <property type="entry name" value="COA_CT_C"/>
</dbReference>
<evidence type="ECO:0000256" key="5">
    <source>
        <dbReference type="ARBA" id="ARBA00022832"/>
    </source>
</evidence>
<dbReference type="NCBIfam" id="NF004344">
    <property type="entry name" value="PRK05724.1"/>
    <property type="match status" value="1"/>
</dbReference>
<dbReference type="GO" id="GO:0016743">
    <property type="term" value="F:carboxyl- or carbamoyltransferase activity"/>
    <property type="evidence" value="ECO:0007669"/>
    <property type="project" value="UniProtKB-UniRule"/>
</dbReference>
<keyword evidence="12" id="KW-0934">Plastid</keyword>
<accession>A0A4D6BLA0</accession>
<reference evidence="12" key="1">
    <citation type="journal article" date="2019" name="Phycologia">
        <title>Chloroplast and mitochondrial genomes of Balbiania investiens (Balbianiales, Nemaliophycidae).</title>
        <authorList>
            <person name="Evans J.R."/>
            <person name="StAmour N."/>
            <person name="Verbruggen H."/>
            <person name="Salomaki E.D."/>
            <person name="Vis M.L."/>
        </authorList>
    </citation>
    <scope>NUCLEOTIDE SEQUENCE</scope>
</reference>
<keyword evidence="7 10" id="KW-0443">Lipid metabolism</keyword>
<dbReference type="EC" id="2.1.3.15" evidence="10"/>
<evidence type="ECO:0000256" key="8">
    <source>
        <dbReference type="ARBA" id="ARBA00023160"/>
    </source>
</evidence>
<evidence type="ECO:0000256" key="7">
    <source>
        <dbReference type="ARBA" id="ARBA00023098"/>
    </source>
</evidence>
<evidence type="ECO:0000256" key="3">
    <source>
        <dbReference type="ARBA" id="ARBA00022679"/>
    </source>
</evidence>
<evidence type="ECO:0000259" key="11">
    <source>
        <dbReference type="PROSITE" id="PS50989"/>
    </source>
</evidence>
<dbReference type="Gene3D" id="3.90.226.10">
    <property type="entry name" value="2-enoyl-CoA Hydratase, Chain A, domain 1"/>
    <property type="match status" value="1"/>
</dbReference>
<gene>
    <name evidence="10 12" type="primary">accA</name>
</gene>
<keyword evidence="4 10" id="KW-0547">Nucleotide-binding</keyword>